<evidence type="ECO:0000256" key="6">
    <source>
        <dbReference type="SAM" id="Phobius"/>
    </source>
</evidence>
<dbReference type="InterPro" id="IPR009311">
    <property type="entry name" value="IFI6/IFI27-like"/>
</dbReference>
<gene>
    <name evidence="7" type="ORF">ALECFALPRED_008318</name>
</gene>
<feature type="transmembrane region" description="Helical" evidence="6">
    <location>
        <begin position="55"/>
        <end position="79"/>
    </location>
</feature>
<dbReference type="OrthoDB" id="440424at2759"/>
<keyword evidence="4 6" id="KW-1133">Transmembrane helix</keyword>
<organism evidence="7 8">
    <name type="scientific">Alectoria fallacina</name>
    <dbReference type="NCBI Taxonomy" id="1903189"/>
    <lineage>
        <taxon>Eukaryota</taxon>
        <taxon>Fungi</taxon>
        <taxon>Dikarya</taxon>
        <taxon>Ascomycota</taxon>
        <taxon>Pezizomycotina</taxon>
        <taxon>Lecanoromycetes</taxon>
        <taxon>OSLEUM clade</taxon>
        <taxon>Lecanoromycetidae</taxon>
        <taxon>Lecanorales</taxon>
        <taxon>Lecanorineae</taxon>
        <taxon>Parmeliaceae</taxon>
        <taxon>Alectoria</taxon>
    </lineage>
</organism>
<dbReference type="GO" id="GO:0016020">
    <property type="term" value="C:membrane"/>
    <property type="evidence" value="ECO:0007669"/>
    <property type="project" value="UniProtKB-SubCell"/>
</dbReference>
<dbReference type="Pfam" id="PF06140">
    <property type="entry name" value="Ifi-6-16"/>
    <property type="match status" value="1"/>
</dbReference>
<name>A0A8H3I2R9_9LECA</name>
<dbReference type="AlphaFoldDB" id="A0A8H3I2R9"/>
<evidence type="ECO:0000256" key="3">
    <source>
        <dbReference type="ARBA" id="ARBA00022692"/>
    </source>
</evidence>
<evidence type="ECO:0000313" key="7">
    <source>
        <dbReference type="EMBL" id="CAF9912832.1"/>
    </source>
</evidence>
<keyword evidence="8" id="KW-1185">Reference proteome</keyword>
<proteinExistence type="inferred from homology"/>
<keyword evidence="3 6" id="KW-0812">Transmembrane</keyword>
<dbReference type="InterPro" id="IPR038213">
    <property type="entry name" value="IFI6/IFI27-like_sf"/>
</dbReference>
<evidence type="ECO:0000313" key="8">
    <source>
        <dbReference type="Proteomes" id="UP000664203"/>
    </source>
</evidence>
<comment type="subcellular location">
    <subcellularLocation>
        <location evidence="1">Membrane</location>
        <topology evidence="1">Multi-pass membrane protein</topology>
    </subcellularLocation>
</comment>
<feature type="transmembrane region" description="Helical" evidence="6">
    <location>
        <begin position="91"/>
        <end position="112"/>
    </location>
</feature>
<dbReference type="Gene3D" id="6.10.110.10">
    <property type="match status" value="1"/>
</dbReference>
<keyword evidence="5 6" id="KW-0472">Membrane</keyword>
<evidence type="ECO:0000256" key="2">
    <source>
        <dbReference type="ARBA" id="ARBA00007262"/>
    </source>
</evidence>
<dbReference type="Proteomes" id="UP000664203">
    <property type="component" value="Unassembled WGS sequence"/>
</dbReference>
<evidence type="ECO:0000256" key="4">
    <source>
        <dbReference type="ARBA" id="ARBA00022989"/>
    </source>
</evidence>
<feature type="transmembrane region" description="Helical" evidence="6">
    <location>
        <begin position="118"/>
        <end position="139"/>
    </location>
</feature>
<sequence>MTKYVNPYGLSAKIDNLIAARSLPMQALTKLMGHGKRLIEYLKQPHVQKLMLKLAISYFASFAIVFAFLAGIGFGPLGVGAGSLAAAFQSAVYGGFVPAGGLFATLTSMGMLGTLTPLFLGLAALIATAATTMLWRFCFFRR</sequence>
<comment type="caution">
    <text evidence="7">The sequence shown here is derived from an EMBL/GenBank/DDBJ whole genome shotgun (WGS) entry which is preliminary data.</text>
</comment>
<accession>A0A8H3I2R9</accession>
<evidence type="ECO:0000256" key="1">
    <source>
        <dbReference type="ARBA" id="ARBA00004141"/>
    </source>
</evidence>
<dbReference type="EMBL" id="CAJPDR010000057">
    <property type="protein sequence ID" value="CAF9912832.1"/>
    <property type="molecule type" value="Genomic_DNA"/>
</dbReference>
<reference evidence="7" key="1">
    <citation type="submission" date="2021-03" db="EMBL/GenBank/DDBJ databases">
        <authorList>
            <person name="Tagirdzhanova G."/>
        </authorList>
    </citation>
    <scope>NUCLEOTIDE SEQUENCE</scope>
</reference>
<evidence type="ECO:0000256" key="5">
    <source>
        <dbReference type="ARBA" id="ARBA00023136"/>
    </source>
</evidence>
<protein>
    <submittedName>
        <fullName evidence="7">Uncharacterized protein</fullName>
    </submittedName>
</protein>
<comment type="similarity">
    <text evidence="2">Belongs to the IFI6/IFI27 family.</text>
</comment>